<gene>
    <name evidence="1" type="ORF">PMAYCL1PPCAC_15778</name>
</gene>
<sequence length="66" mass="7548">ILVHAITASVARIIIIGHQTFGPTQNKNQLYLIGASLFREYFKVYITGVPQQLAFDRWIATIAWSW</sequence>
<reference evidence="2" key="1">
    <citation type="submission" date="2022-10" db="EMBL/GenBank/DDBJ databases">
        <title>Genome assembly of Pristionchus species.</title>
        <authorList>
            <person name="Yoshida K."/>
            <person name="Sommer R.J."/>
        </authorList>
    </citation>
    <scope>NUCLEOTIDE SEQUENCE [LARGE SCALE GENOMIC DNA]</scope>
    <source>
        <strain evidence="2">RS5460</strain>
    </source>
</reference>
<keyword evidence="2" id="KW-1185">Reference proteome</keyword>
<dbReference type="AlphaFoldDB" id="A0AAN5HYH3"/>
<dbReference type="EMBL" id="BTRK01000004">
    <property type="protein sequence ID" value="GMR45583.1"/>
    <property type="molecule type" value="Genomic_DNA"/>
</dbReference>
<accession>A0AAN5HYH3</accession>
<evidence type="ECO:0000313" key="2">
    <source>
        <dbReference type="Proteomes" id="UP001328107"/>
    </source>
</evidence>
<name>A0AAN5HYH3_9BILA</name>
<feature type="non-terminal residue" evidence="1">
    <location>
        <position position="66"/>
    </location>
</feature>
<protein>
    <recommendedName>
        <fullName evidence="3">G protein-coupled receptor</fullName>
    </recommendedName>
</protein>
<dbReference type="Proteomes" id="UP001328107">
    <property type="component" value="Unassembled WGS sequence"/>
</dbReference>
<proteinExistence type="predicted"/>
<comment type="caution">
    <text evidence="1">The sequence shown here is derived from an EMBL/GenBank/DDBJ whole genome shotgun (WGS) entry which is preliminary data.</text>
</comment>
<feature type="non-terminal residue" evidence="1">
    <location>
        <position position="1"/>
    </location>
</feature>
<evidence type="ECO:0000313" key="1">
    <source>
        <dbReference type="EMBL" id="GMR45583.1"/>
    </source>
</evidence>
<organism evidence="1 2">
    <name type="scientific">Pristionchus mayeri</name>
    <dbReference type="NCBI Taxonomy" id="1317129"/>
    <lineage>
        <taxon>Eukaryota</taxon>
        <taxon>Metazoa</taxon>
        <taxon>Ecdysozoa</taxon>
        <taxon>Nematoda</taxon>
        <taxon>Chromadorea</taxon>
        <taxon>Rhabditida</taxon>
        <taxon>Rhabditina</taxon>
        <taxon>Diplogasteromorpha</taxon>
        <taxon>Diplogasteroidea</taxon>
        <taxon>Neodiplogasteridae</taxon>
        <taxon>Pristionchus</taxon>
    </lineage>
</organism>
<evidence type="ECO:0008006" key="3">
    <source>
        <dbReference type="Google" id="ProtNLM"/>
    </source>
</evidence>